<dbReference type="InterPro" id="IPR058890">
    <property type="entry name" value="YwtC-like"/>
</dbReference>
<comment type="caution">
    <text evidence="2">The sequence shown here is derived from an EMBL/GenBank/DDBJ whole genome shotgun (WGS) entry which is preliminary data.</text>
</comment>
<dbReference type="EMBL" id="QJKK01000001">
    <property type="protein sequence ID" value="RAL26513.1"/>
    <property type="molecule type" value="Genomic_DNA"/>
</dbReference>
<evidence type="ECO:0000313" key="2">
    <source>
        <dbReference type="EMBL" id="RAL26513.1"/>
    </source>
</evidence>
<accession>A0A364K890</accession>
<keyword evidence="1" id="KW-0472">Membrane</keyword>
<keyword evidence="1" id="KW-1133">Transmembrane helix</keyword>
<dbReference type="OrthoDB" id="2988113at2"/>
<name>A0A364K890_9BACL</name>
<dbReference type="AlphaFoldDB" id="A0A364K890"/>
<reference evidence="2 3" key="1">
    <citation type="submission" date="2018-06" db="EMBL/GenBank/DDBJ databases">
        <title>Thermoflavimicrobium daqus sp. nov., a thermophilic microbe isolated from Moutai-flavour Daqu.</title>
        <authorList>
            <person name="Wang X."/>
            <person name="Zhou H."/>
        </authorList>
    </citation>
    <scope>NUCLEOTIDE SEQUENCE [LARGE SCALE GENOMIC DNA]</scope>
    <source>
        <strain evidence="2 3">FBKL4.011</strain>
    </source>
</reference>
<reference evidence="2 3" key="2">
    <citation type="submission" date="2018-06" db="EMBL/GenBank/DDBJ databases">
        <authorList>
            <person name="Zhirakovskaya E."/>
        </authorList>
    </citation>
    <scope>NUCLEOTIDE SEQUENCE [LARGE SCALE GENOMIC DNA]</scope>
    <source>
        <strain evidence="2 3">FBKL4.011</strain>
    </source>
</reference>
<sequence>MDLTRAERLRKQKKIKRELTRKQILGIIIPSLIVAGLLIFLTNFRDVETLGPEEIKAIEAYKQKLVQGTLVDKSEGLFTQADFNTIMKSMERLHEYANFLVFGPEWGYKINNTNQEFAKVEAIINKPEYSKTPDGREFIQSLKDDIALAKKNFGKRDSHDILDDLASLVFVEHILDGERQWGNPKTVQLMKKKGIKLVKEQPSNTENAPQTK</sequence>
<feature type="transmembrane region" description="Helical" evidence="1">
    <location>
        <begin position="24"/>
        <end position="44"/>
    </location>
</feature>
<gene>
    <name evidence="2" type="ORF">DL897_00190</name>
</gene>
<organism evidence="2 3">
    <name type="scientific">Thermoflavimicrobium daqui</name>
    <dbReference type="NCBI Taxonomy" id="2137476"/>
    <lineage>
        <taxon>Bacteria</taxon>
        <taxon>Bacillati</taxon>
        <taxon>Bacillota</taxon>
        <taxon>Bacilli</taxon>
        <taxon>Bacillales</taxon>
        <taxon>Thermoactinomycetaceae</taxon>
        <taxon>Thermoflavimicrobium</taxon>
    </lineage>
</organism>
<keyword evidence="3" id="KW-1185">Reference proteome</keyword>
<keyword evidence="1" id="KW-0812">Transmembrane</keyword>
<proteinExistence type="predicted"/>
<dbReference type="RefSeq" id="WP_113657120.1">
    <property type="nucleotide sequence ID" value="NZ_KZ845663.1"/>
</dbReference>
<evidence type="ECO:0000256" key="1">
    <source>
        <dbReference type="SAM" id="Phobius"/>
    </source>
</evidence>
<evidence type="ECO:0000313" key="3">
    <source>
        <dbReference type="Proteomes" id="UP000251213"/>
    </source>
</evidence>
<dbReference type="Pfam" id="PF26359">
    <property type="entry name" value="YwtC"/>
    <property type="match status" value="1"/>
</dbReference>
<protein>
    <submittedName>
        <fullName evidence="2">Uncharacterized protein</fullName>
    </submittedName>
</protein>
<dbReference type="Proteomes" id="UP000251213">
    <property type="component" value="Unassembled WGS sequence"/>
</dbReference>